<dbReference type="RefSeq" id="WP_182538903.1">
    <property type="nucleotide sequence ID" value="NZ_JACGXA010000001.1"/>
</dbReference>
<sequence length="217" mass="23048">MSQFSTGQSTPETPETPDAPEGHERPGRSRLPLVIAVVASVVVLLLAVAVPLVVQKERAGSTQKVDASTATLDDVQVFENLPRDHVEGDVDYDQTPPVGGPHDPVWLDCGVYDAPVRDENAVHDLEHGAVWISYSPDLSADDVAKLAEQLPQNGIMAPYVGLPSPVVVTVWERQLDLTGADDPRLPMFLAGFSDGHTAPEPFASCAGGERDPGTVGV</sequence>
<evidence type="ECO:0000313" key="4">
    <source>
        <dbReference type="Proteomes" id="UP000580910"/>
    </source>
</evidence>
<evidence type="ECO:0000313" key="3">
    <source>
        <dbReference type="EMBL" id="MBA8803767.1"/>
    </source>
</evidence>
<evidence type="ECO:0000256" key="2">
    <source>
        <dbReference type="SAM" id="Phobius"/>
    </source>
</evidence>
<gene>
    <name evidence="3" type="ORF">FB382_002058</name>
</gene>
<feature type="region of interest" description="Disordered" evidence="1">
    <location>
        <begin position="1"/>
        <end position="27"/>
    </location>
</feature>
<organism evidence="3 4">
    <name type="scientific">Nocardioides ginsengisegetis</name>
    <dbReference type="NCBI Taxonomy" id="661491"/>
    <lineage>
        <taxon>Bacteria</taxon>
        <taxon>Bacillati</taxon>
        <taxon>Actinomycetota</taxon>
        <taxon>Actinomycetes</taxon>
        <taxon>Propionibacteriales</taxon>
        <taxon>Nocardioidaceae</taxon>
        <taxon>Nocardioides</taxon>
    </lineage>
</organism>
<dbReference type="EMBL" id="JACGXA010000001">
    <property type="protein sequence ID" value="MBA8803767.1"/>
    <property type="molecule type" value="Genomic_DNA"/>
</dbReference>
<dbReference type="Pfam" id="PF11303">
    <property type="entry name" value="DUF3105"/>
    <property type="match status" value="1"/>
</dbReference>
<evidence type="ECO:0008006" key="5">
    <source>
        <dbReference type="Google" id="ProtNLM"/>
    </source>
</evidence>
<protein>
    <recommendedName>
        <fullName evidence="5">DUF3105 domain-containing protein</fullName>
    </recommendedName>
</protein>
<dbReference type="Proteomes" id="UP000580910">
    <property type="component" value="Unassembled WGS sequence"/>
</dbReference>
<comment type="caution">
    <text evidence="3">The sequence shown here is derived from an EMBL/GenBank/DDBJ whole genome shotgun (WGS) entry which is preliminary data.</text>
</comment>
<keyword evidence="2" id="KW-1133">Transmembrane helix</keyword>
<dbReference type="InterPro" id="IPR021454">
    <property type="entry name" value="DUF3105"/>
</dbReference>
<accession>A0A7W3J022</accession>
<reference evidence="3 4" key="1">
    <citation type="submission" date="2020-07" db="EMBL/GenBank/DDBJ databases">
        <title>Sequencing the genomes of 1000 actinobacteria strains.</title>
        <authorList>
            <person name="Klenk H.-P."/>
        </authorList>
    </citation>
    <scope>NUCLEOTIDE SEQUENCE [LARGE SCALE GENOMIC DNA]</scope>
    <source>
        <strain evidence="3 4">DSM 21349</strain>
    </source>
</reference>
<keyword evidence="4" id="KW-1185">Reference proteome</keyword>
<keyword evidence="2" id="KW-0472">Membrane</keyword>
<keyword evidence="2" id="KW-0812">Transmembrane</keyword>
<evidence type="ECO:0000256" key="1">
    <source>
        <dbReference type="SAM" id="MobiDB-lite"/>
    </source>
</evidence>
<name>A0A7W3J022_9ACTN</name>
<proteinExistence type="predicted"/>
<feature type="transmembrane region" description="Helical" evidence="2">
    <location>
        <begin position="33"/>
        <end position="54"/>
    </location>
</feature>
<dbReference type="AlphaFoldDB" id="A0A7W3J022"/>